<dbReference type="InterPro" id="IPR001789">
    <property type="entry name" value="Sig_transdc_resp-reg_receiver"/>
</dbReference>
<evidence type="ECO:0000313" key="5">
    <source>
        <dbReference type="EMBL" id="EKF74839.1"/>
    </source>
</evidence>
<dbReference type="Gene3D" id="3.30.70.270">
    <property type="match status" value="1"/>
</dbReference>
<dbReference type="Gene3D" id="3.40.50.2300">
    <property type="match status" value="1"/>
</dbReference>
<dbReference type="eggNOG" id="COG3706">
    <property type="taxonomic scope" value="Bacteria"/>
</dbReference>
<dbReference type="NCBIfam" id="TIGR00254">
    <property type="entry name" value="GGDEF"/>
    <property type="match status" value="1"/>
</dbReference>
<dbReference type="PROSITE" id="PS50110">
    <property type="entry name" value="RESPONSE_REGULATORY"/>
    <property type="match status" value="1"/>
</dbReference>
<proteinExistence type="predicted"/>
<dbReference type="PANTHER" id="PTHR44591:SF3">
    <property type="entry name" value="RESPONSE REGULATORY DOMAIN-CONTAINING PROTEIN"/>
    <property type="match status" value="1"/>
</dbReference>
<dbReference type="OrthoDB" id="9812260at2"/>
<sequence length="361" mass="40194">MERDQRPLLLFVDDSRVMRLAAEKMLGNEFRVDVAEDGLRAWQMIRNNPSISVVFTDLAMPEMDGFTLLKTIRTSDDDGVAGLPVIIVTGAENDEQARSEALRLGATDFISKPFNSTDLLARARAHANYQRERKLLVRQAMIDPLTRLGNRRYLQHRLRQELSLAARQHYALSVAQLEVHQFNQLFMRLGKERADRVLLRLARTLRGLIRKEDSIARTSVAQFTVLLPSAGSQGAQRFVERAMKAAAELAFQYQGQVIRLPLTAAIHTPTAHTGLTVRPVLETLANQASQAREAGAGMVVSDKSLAQAGEARPEPMNVEQALGLLAAGKTRLVIGALPDLKRQLTPLLRLMRSVAQEQERP</sequence>
<dbReference type="PROSITE" id="PS50887">
    <property type="entry name" value="GGDEF"/>
    <property type="match status" value="1"/>
</dbReference>
<reference evidence="5 6" key="1">
    <citation type="journal article" date="2012" name="J. Bacteriol.">
        <title>Genome Sequence of the Alkane-Degrading Bacterium Alcanivorax hongdengensis Type Strain A-11-3.</title>
        <authorList>
            <person name="Lai Q."/>
            <person name="Shao Z."/>
        </authorList>
    </citation>
    <scope>NUCLEOTIDE SEQUENCE [LARGE SCALE GENOMIC DNA]</scope>
    <source>
        <strain evidence="5 6">A-11-3</strain>
    </source>
</reference>
<dbReference type="EMBL" id="AMRJ01000007">
    <property type="protein sequence ID" value="EKF74839.1"/>
    <property type="molecule type" value="Genomic_DNA"/>
</dbReference>
<evidence type="ECO:0000259" key="4">
    <source>
        <dbReference type="PROSITE" id="PS50887"/>
    </source>
</evidence>
<dbReference type="PATRIC" id="fig|1177179.3.peg.1286"/>
<dbReference type="Pfam" id="PF00072">
    <property type="entry name" value="Response_reg"/>
    <property type="match status" value="1"/>
</dbReference>
<dbReference type="RefSeq" id="WP_008928461.1">
    <property type="nucleotide sequence ID" value="NZ_AMRJ01000007.1"/>
</dbReference>
<accession>L0WCV9</accession>
<dbReference type="CDD" id="cd01949">
    <property type="entry name" value="GGDEF"/>
    <property type="match status" value="1"/>
</dbReference>
<dbReference type="InterPro" id="IPR029787">
    <property type="entry name" value="Nucleotide_cyclase"/>
</dbReference>
<evidence type="ECO:0000259" key="3">
    <source>
        <dbReference type="PROSITE" id="PS50110"/>
    </source>
</evidence>
<keyword evidence="6" id="KW-1185">Reference proteome</keyword>
<comment type="caution">
    <text evidence="5">The sequence shown here is derived from an EMBL/GenBank/DDBJ whole genome shotgun (WGS) entry which is preliminary data.</text>
</comment>
<dbReference type="InterPro" id="IPR050595">
    <property type="entry name" value="Bact_response_regulator"/>
</dbReference>
<dbReference type="Pfam" id="PF00990">
    <property type="entry name" value="GGDEF"/>
    <property type="match status" value="1"/>
</dbReference>
<dbReference type="AlphaFoldDB" id="L0WCV9"/>
<dbReference type="Proteomes" id="UP000010164">
    <property type="component" value="Unassembled WGS sequence"/>
</dbReference>
<protein>
    <submittedName>
        <fullName evidence="5">Response regulator</fullName>
    </submittedName>
</protein>
<dbReference type="SMART" id="SM00267">
    <property type="entry name" value="GGDEF"/>
    <property type="match status" value="1"/>
</dbReference>
<gene>
    <name evidence="5" type="ORF">A11A3_06390</name>
</gene>
<dbReference type="InterPro" id="IPR000160">
    <property type="entry name" value="GGDEF_dom"/>
</dbReference>
<feature type="modified residue" description="4-aspartylphosphate" evidence="2">
    <location>
        <position position="57"/>
    </location>
</feature>
<dbReference type="PANTHER" id="PTHR44591">
    <property type="entry name" value="STRESS RESPONSE REGULATOR PROTEIN 1"/>
    <property type="match status" value="1"/>
</dbReference>
<dbReference type="InterPro" id="IPR011006">
    <property type="entry name" value="CheY-like_superfamily"/>
</dbReference>
<dbReference type="InterPro" id="IPR043128">
    <property type="entry name" value="Rev_trsase/Diguanyl_cyclase"/>
</dbReference>
<dbReference type="SUPFAM" id="SSF52172">
    <property type="entry name" value="CheY-like"/>
    <property type="match status" value="1"/>
</dbReference>
<organism evidence="5 6">
    <name type="scientific">Alcanivorax hongdengensis A-11-3</name>
    <dbReference type="NCBI Taxonomy" id="1177179"/>
    <lineage>
        <taxon>Bacteria</taxon>
        <taxon>Pseudomonadati</taxon>
        <taxon>Pseudomonadota</taxon>
        <taxon>Gammaproteobacteria</taxon>
        <taxon>Oceanospirillales</taxon>
        <taxon>Alcanivoracaceae</taxon>
        <taxon>Alcanivorax</taxon>
    </lineage>
</organism>
<dbReference type="SUPFAM" id="SSF55073">
    <property type="entry name" value="Nucleotide cyclase"/>
    <property type="match status" value="1"/>
</dbReference>
<evidence type="ECO:0000313" key="6">
    <source>
        <dbReference type="Proteomes" id="UP000010164"/>
    </source>
</evidence>
<dbReference type="STRING" id="1177179.A11A3_06390"/>
<dbReference type="SMART" id="SM00448">
    <property type="entry name" value="REC"/>
    <property type="match status" value="1"/>
</dbReference>
<name>L0WCV9_9GAMM</name>
<keyword evidence="1 2" id="KW-0597">Phosphoprotein</keyword>
<feature type="domain" description="GGDEF" evidence="4">
    <location>
        <begin position="170"/>
        <end position="304"/>
    </location>
</feature>
<feature type="domain" description="Response regulatory" evidence="3">
    <location>
        <begin position="8"/>
        <end position="127"/>
    </location>
</feature>
<evidence type="ECO:0000256" key="1">
    <source>
        <dbReference type="ARBA" id="ARBA00022553"/>
    </source>
</evidence>
<evidence type="ECO:0000256" key="2">
    <source>
        <dbReference type="PROSITE-ProRule" id="PRU00169"/>
    </source>
</evidence>
<dbReference type="GO" id="GO:0000160">
    <property type="term" value="P:phosphorelay signal transduction system"/>
    <property type="evidence" value="ECO:0007669"/>
    <property type="project" value="InterPro"/>
</dbReference>